<name>A0AAD6YXX5_9AGAR</name>
<keyword evidence="2" id="KW-1185">Reference proteome</keyword>
<protein>
    <submittedName>
        <fullName evidence="1">Uncharacterized protein</fullName>
    </submittedName>
</protein>
<dbReference type="InterPro" id="IPR012337">
    <property type="entry name" value="RNaseH-like_sf"/>
</dbReference>
<comment type="caution">
    <text evidence="1">The sequence shown here is derived from an EMBL/GenBank/DDBJ whole genome shotgun (WGS) entry which is preliminary data.</text>
</comment>
<evidence type="ECO:0000313" key="2">
    <source>
        <dbReference type="Proteomes" id="UP001218218"/>
    </source>
</evidence>
<dbReference type="Proteomes" id="UP001218218">
    <property type="component" value="Unassembled WGS sequence"/>
</dbReference>
<reference evidence="1" key="1">
    <citation type="submission" date="2023-03" db="EMBL/GenBank/DDBJ databases">
        <title>Massive genome expansion in bonnet fungi (Mycena s.s.) driven by repeated elements and novel gene families across ecological guilds.</title>
        <authorList>
            <consortium name="Lawrence Berkeley National Laboratory"/>
            <person name="Harder C.B."/>
            <person name="Miyauchi S."/>
            <person name="Viragh M."/>
            <person name="Kuo A."/>
            <person name="Thoen E."/>
            <person name="Andreopoulos B."/>
            <person name="Lu D."/>
            <person name="Skrede I."/>
            <person name="Drula E."/>
            <person name="Henrissat B."/>
            <person name="Morin E."/>
            <person name="Kohler A."/>
            <person name="Barry K."/>
            <person name="LaButti K."/>
            <person name="Morin E."/>
            <person name="Salamov A."/>
            <person name="Lipzen A."/>
            <person name="Mereny Z."/>
            <person name="Hegedus B."/>
            <person name="Baldrian P."/>
            <person name="Stursova M."/>
            <person name="Weitz H."/>
            <person name="Taylor A."/>
            <person name="Grigoriev I.V."/>
            <person name="Nagy L.G."/>
            <person name="Martin F."/>
            <person name="Kauserud H."/>
        </authorList>
    </citation>
    <scope>NUCLEOTIDE SEQUENCE</scope>
    <source>
        <strain evidence="1">CBHHK002</strain>
    </source>
</reference>
<organism evidence="1 2">
    <name type="scientific">Mycena albidolilacea</name>
    <dbReference type="NCBI Taxonomy" id="1033008"/>
    <lineage>
        <taxon>Eukaryota</taxon>
        <taxon>Fungi</taxon>
        <taxon>Dikarya</taxon>
        <taxon>Basidiomycota</taxon>
        <taxon>Agaricomycotina</taxon>
        <taxon>Agaricomycetes</taxon>
        <taxon>Agaricomycetidae</taxon>
        <taxon>Agaricales</taxon>
        <taxon>Marasmiineae</taxon>
        <taxon>Mycenaceae</taxon>
        <taxon>Mycena</taxon>
    </lineage>
</organism>
<accession>A0AAD6YXX5</accession>
<dbReference type="AlphaFoldDB" id="A0AAD6YXX5"/>
<evidence type="ECO:0000313" key="1">
    <source>
        <dbReference type="EMBL" id="KAJ7301015.1"/>
    </source>
</evidence>
<proteinExistence type="predicted"/>
<dbReference type="EMBL" id="JARIHO010000146">
    <property type="protein sequence ID" value="KAJ7301015.1"/>
    <property type="molecule type" value="Genomic_DNA"/>
</dbReference>
<feature type="non-terminal residue" evidence="1">
    <location>
        <position position="1"/>
    </location>
</feature>
<dbReference type="GO" id="GO:0003676">
    <property type="term" value="F:nucleic acid binding"/>
    <property type="evidence" value="ECO:0007669"/>
    <property type="project" value="InterPro"/>
</dbReference>
<dbReference type="InterPro" id="IPR036397">
    <property type="entry name" value="RNaseH_sf"/>
</dbReference>
<dbReference type="Gene3D" id="3.30.420.10">
    <property type="entry name" value="Ribonuclease H-like superfamily/Ribonuclease H"/>
    <property type="match status" value="1"/>
</dbReference>
<gene>
    <name evidence="1" type="ORF">DFH08DRAFT_724755</name>
</gene>
<sequence length="86" mass="9573">ATVGSGIYSGIDSSNNYSLRVWGNQTNARADLAVLLWAIKSSPLRKTLEISTRSEYAIRSVVYYATKKENCGWKCPNGDILKLIFQ</sequence>
<dbReference type="SUPFAM" id="SSF53098">
    <property type="entry name" value="Ribonuclease H-like"/>
    <property type="match status" value="1"/>
</dbReference>